<sequence length="1246" mass="142061">MTNKFKISFIVLSSFLYAACTTYKPFYAKKEKEWQTANNPDTLSLKYTVFLVGDVGNPDLSRQEPTLKLMESQMFSYDTVVAKNGSDTLIKKLSNPKDVAIFLGDNIYDNGLPEPDDYDRKEKEKRLVEQLKVVKDFKGRKIFIPGNHDWNHSRPGGLAAVKRQEQFVEQYLDSTDVFIPSNGCAGPVEIQMNKDLVIIVLDSEWWLHKYSKSNRYQQGCTAVSKEQVLTQVKDIILKNKGKNILFTQHHPLFSNGKHGGYFTLIDYIFPLTLVKDNLYIPLPVLGSLYPLLRQYGLSRQDISNKDYQQLRNGLLSILNNAENVVFAAGHEHALQFTKYENLNHIISGAGSKNSALFKGNNALFGHGTKGFARLNYYTNGQCWVEFWEPVEDGSTGKLVYRKPLYATAPTKAEIKEEDLLDLQDSMKYVAVGKQYRASNFKKKILGEHYRNVWATPVEIPYLDLTKYAGGLKPLQLGGGKQTTSLRMIGKDSIQYQFRTVNKDPSDLLPNGFETTFADDFLQDQISSAHPFGALTIPEMASAAGIYHTKPQLVYMPYSRLLGPYLAEVGGRVGIIEIRPDENLSLYKNFGRTKNAIGTETLYEKLKEDNDNEVDQKSFLKARLFDMLIGDWDRHEDQWRWAEFEKDKGAIYKPIPRDRDQVYTKFDGLLPSLFKSFVADIQHFGYKIKDPAELSIAARNLDRNFLNELNLKDWQKIAKELQTELTDSVIVNAVKAMPKEAFMVSGNEIIEKLKSRRNQLHDVAISYYKTLAKEVTIAGSDKYEYLEITREADSTLVCLYKTRKEGNIDTIIYSRKFANSLTKELNFFLLDERDSAVVKGKSKHPLKIRIVGGDGKDRITDTSNTGKIVIYDTPENNISGSKNTRIVLSNKAWINQYTPNWFKYDKAGIAPSVDYPNGLDGPSFGLSHQIKRYGFRKDPYAFEQKITALYAPKNGAFEVKYRSIFHSLFAKKYDLVFSGDFAGPAYSFNFYGIGNSTHNENHVDFYRVRSRALQANAYFQYRLSERAKFGIGPGLAYVDIMKNRPNSFIGNLADDFSNTDKFITLKSYADLDLRNRKINPQTGFRWLSTINYIWQTNAEQYKHLNLYTSFSGYATPNISFPVTFAVRLGAETNIGDYQFYHASSLGNNENLRGFRNQRFSGKTAYFANTEVRIPVTKIRGYILTGDFGVFGFYDTGRVHSAQIESNTWHQGYGPGIWLNLFDNIFVSLGYGFSKEDKVLSFNTGFRF</sequence>
<dbReference type="PANTHER" id="PTHR10161:SF14">
    <property type="entry name" value="TARTRATE-RESISTANT ACID PHOSPHATASE TYPE 5"/>
    <property type="match status" value="1"/>
</dbReference>
<dbReference type="AlphaFoldDB" id="A0A7K0FRU9"/>
<keyword evidence="6" id="KW-1185">Reference proteome</keyword>
<dbReference type="PANTHER" id="PTHR10161">
    <property type="entry name" value="TARTRATE-RESISTANT ACID PHOSPHATASE TYPE 5"/>
    <property type="match status" value="1"/>
</dbReference>
<feature type="domain" description="Calcineurin-like phosphoesterase" evidence="4">
    <location>
        <begin position="86"/>
        <end position="265"/>
    </location>
</feature>
<dbReference type="InterPro" id="IPR051558">
    <property type="entry name" value="Metallophosphoesterase_PAP"/>
</dbReference>
<dbReference type="Pfam" id="PF00149">
    <property type="entry name" value="Metallophos"/>
    <property type="match status" value="1"/>
</dbReference>
<organism evidence="5 6">
    <name type="scientific">Pedobacter puniceum</name>
    <dbReference type="NCBI Taxonomy" id="2666136"/>
    <lineage>
        <taxon>Bacteria</taxon>
        <taxon>Pseudomonadati</taxon>
        <taxon>Bacteroidota</taxon>
        <taxon>Sphingobacteriia</taxon>
        <taxon>Sphingobacteriales</taxon>
        <taxon>Sphingobacteriaceae</taxon>
        <taxon>Pedobacter</taxon>
    </lineage>
</organism>
<accession>A0A7K0FRU9</accession>
<gene>
    <name evidence="5" type="ORF">GJJ64_13335</name>
</gene>
<dbReference type="SUPFAM" id="SSF56300">
    <property type="entry name" value="Metallo-dependent phosphatases"/>
    <property type="match status" value="1"/>
</dbReference>
<dbReference type="InterPro" id="IPR004843">
    <property type="entry name" value="Calcineurin-like_PHP"/>
</dbReference>
<dbReference type="Gene3D" id="3.60.21.10">
    <property type="match status" value="1"/>
</dbReference>
<reference evidence="5 6" key="1">
    <citation type="submission" date="2019-11" db="EMBL/GenBank/DDBJ databases">
        <authorList>
            <person name="Cheng Q."/>
            <person name="Yang Z."/>
        </authorList>
    </citation>
    <scope>NUCLEOTIDE SEQUENCE [LARGE SCALE GENOMIC DNA]</scope>
    <source>
        <strain evidence="5 6">HX-22-1</strain>
    </source>
</reference>
<keyword evidence="2" id="KW-0378">Hydrolase</keyword>
<protein>
    <recommendedName>
        <fullName evidence="4">Calcineurin-like phosphoesterase domain-containing protein</fullName>
    </recommendedName>
</protein>
<evidence type="ECO:0000313" key="5">
    <source>
        <dbReference type="EMBL" id="MRX48175.1"/>
    </source>
</evidence>
<feature type="chain" id="PRO_5029851257" description="Calcineurin-like phosphoesterase domain-containing protein" evidence="3">
    <location>
        <begin position="19"/>
        <end position="1246"/>
    </location>
</feature>
<dbReference type="Proteomes" id="UP000462931">
    <property type="component" value="Unassembled WGS sequence"/>
</dbReference>
<evidence type="ECO:0000259" key="4">
    <source>
        <dbReference type="Pfam" id="PF00149"/>
    </source>
</evidence>
<evidence type="ECO:0000256" key="1">
    <source>
        <dbReference type="ARBA" id="ARBA00022729"/>
    </source>
</evidence>
<dbReference type="EMBL" id="WKJI01000003">
    <property type="protein sequence ID" value="MRX48175.1"/>
    <property type="molecule type" value="Genomic_DNA"/>
</dbReference>
<dbReference type="RefSeq" id="WP_154288265.1">
    <property type="nucleotide sequence ID" value="NZ_WKJI01000003.1"/>
</dbReference>
<comment type="caution">
    <text evidence="5">The sequence shown here is derived from an EMBL/GenBank/DDBJ whole genome shotgun (WGS) entry which is preliminary data.</text>
</comment>
<dbReference type="InterPro" id="IPR029052">
    <property type="entry name" value="Metallo-depent_PP-like"/>
</dbReference>
<evidence type="ECO:0000256" key="2">
    <source>
        <dbReference type="ARBA" id="ARBA00022801"/>
    </source>
</evidence>
<evidence type="ECO:0000313" key="6">
    <source>
        <dbReference type="Proteomes" id="UP000462931"/>
    </source>
</evidence>
<proteinExistence type="predicted"/>
<evidence type="ECO:0000256" key="3">
    <source>
        <dbReference type="SAM" id="SignalP"/>
    </source>
</evidence>
<feature type="signal peptide" evidence="3">
    <location>
        <begin position="1"/>
        <end position="18"/>
    </location>
</feature>
<dbReference type="GO" id="GO:0016787">
    <property type="term" value="F:hydrolase activity"/>
    <property type="evidence" value="ECO:0007669"/>
    <property type="project" value="UniProtKB-KW"/>
</dbReference>
<keyword evidence="1 3" id="KW-0732">Signal</keyword>
<name>A0A7K0FRU9_9SPHI</name>